<sequence>MSIIYSNPQVEPQDRITKRQLVETTIAATGYARNAAGLVEGGVPGAVEGYVAGSTQGWTAAGQADQAGQAGHAGQAAQAQQGQTLAQG</sequence>
<organism evidence="2 3">
    <name type="scientific">Circinella minor</name>
    <dbReference type="NCBI Taxonomy" id="1195481"/>
    <lineage>
        <taxon>Eukaryota</taxon>
        <taxon>Fungi</taxon>
        <taxon>Fungi incertae sedis</taxon>
        <taxon>Mucoromycota</taxon>
        <taxon>Mucoromycotina</taxon>
        <taxon>Mucoromycetes</taxon>
        <taxon>Mucorales</taxon>
        <taxon>Lichtheimiaceae</taxon>
        <taxon>Circinella</taxon>
    </lineage>
</organism>
<gene>
    <name evidence="2" type="ORF">INT45_012027</name>
</gene>
<dbReference type="Proteomes" id="UP000646827">
    <property type="component" value="Unassembled WGS sequence"/>
</dbReference>
<name>A0A8H7SGI0_9FUNG</name>
<comment type="caution">
    <text evidence="2">The sequence shown here is derived from an EMBL/GenBank/DDBJ whole genome shotgun (WGS) entry which is preliminary data.</text>
</comment>
<evidence type="ECO:0000313" key="2">
    <source>
        <dbReference type="EMBL" id="KAG2228003.1"/>
    </source>
</evidence>
<reference evidence="2 3" key="1">
    <citation type="submission" date="2020-12" db="EMBL/GenBank/DDBJ databases">
        <title>Metabolic potential, ecology and presence of endohyphal bacteria is reflected in genomic diversity of Mucoromycotina.</title>
        <authorList>
            <person name="Muszewska A."/>
            <person name="Okrasinska A."/>
            <person name="Steczkiewicz K."/>
            <person name="Drgas O."/>
            <person name="Orlowska M."/>
            <person name="Perlinska-Lenart U."/>
            <person name="Aleksandrzak-Piekarczyk T."/>
            <person name="Szatraj K."/>
            <person name="Zielenkiewicz U."/>
            <person name="Pilsyk S."/>
            <person name="Malc E."/>
            <person name="Mieczkowski P."/>
            <person name="Kruszewska J.S."/>
            <person name="Biernat P."/>
            <person name="Pawlowska J."/>
        </authorList>
    </citation>
    <scope>NUCLEOTIDE SEQUENCE [LARGE SCALE GENOMIC DNA]</scope>
    <source>
        <strain evidence="2 3">CBS 142.35</strain>
    </source>
</reference>
<accession>A0A8H7SGI0</accession>
<keyword evidence="3" id="KW-1185">Reference proteome</keyword>
<feature type="region of interest" description="Disordered" evidence="1">
    <location>
        <begin position="62"/>
        <end position="88"/>
    </location>
</feature>
<dbReference type="AlphaFoldDB" id="A0A8H7SGI0"/>
<dbReference type="EMBL" id="JAEPRB010000003">
    <property type="protein sequence ID" value="KAG2228003.1"/>
    <property type="molecule type" value="Genomic_DNA"/>
</dbReference>
<evidence type="ECO:0000313" key="3">
    <source>
        <dbReference type="Proteomes" id="UP000646827"/>
    </source>
</evidence>
<protein>
    <submittedName>
        <fullName evidence="2">Uncharacterized protein</fullName>
    </submittedName>
</protein>
<proteinExistence type="predicted"/>
<evidence type="ECO:0000256" key="1">
    <source>
        <dbReference type="SAM" id="MobiDB-lite"/>
    </source>
</evidence>